<sequence>MVPDPNHEGRLIVQPNSRVLRVPAANPNLAGNVLAANPDIAALMAKMAQLQESIAKAEKVKAGGIDLDRLCLYPNARLPEKFKMPSLAKFNGSGDPRTHLYSYHAAMKLLAVEPEAMSQLFPQTLSGPVFHWFLSLDIAKRRTWEDIGDAFISQHSYNSQLKMTIRELESIKMEAKETFADFVKRWRAKAALMTDRPSEKDQLRIISQNLQPDYAKHLVLAQASANFETFFDSGLAIEDALQSGKLSKGESSNPSKAKPRAYSGNTNALFGGGTYSNTATSGTNATSSNPANHISDVNQVQTAQNNRPRGHLKPLDPMPLPKNPPANFKANLYCAYHQGVGHFTDSCFRLRHAIQDLIDEGNLQAPPPPSQKPNILSNSLPNHKVVSHISQISLSSTKINPSSTSFDPTSLIVSADQPKSVVSSPPEPCAEISYLRVEEGQIIDTTVGATDCEWGFCFEH</sequence>
<protein>
    <submittedName>
        <fullName evidence="1">Uncharacterized protein</fullName>
    </submittedName>
</protein>
<comment type="caution">
    <text evidence="1">The sequence shown here is derived from an EMBL/GenBank/DDBJ whole genome shotgun (WGS) entry which is preliminary data.</text>
</comment>
<gene>
    <name evidence="1" type="ORF">RHMOL_Rhmol08G0170600</name>
</gene>
<dbReference type="Proteomes" id="UP001062846">
    <property type="component" value="Chromosome 8"/>
</dbReference>
<proteinExistence type="predicted"/>
<dbReference type="EMBL" id="CM046395">
    <property type="protein sequence ID" value="KAI8542837.1"/>
    <property type="molecule type" value="Genomic_DNA"/>
</dbReference>
<keyword evidence="2" id="KW-1185">Reference proteome</keyword>
<reference evidence="1" key="1">
    <citation type="submission" date="2022-02" db="EMBL/GenBank/DDBJ databases">
        <title>Plant Genome Project.</title>
        <authorList>
            <person name="Zhang R.-G."/>
        </authorList>
    </citation>
    <scope>NUCLEOTIDE SEQUENCE</scope>
    <source>
        <strain evidence="1">AT1</strain>
    </source>
</reference>
<name>A0ACC0MQQ1_RHOML</name>
<organism evidence="1 2">
    <name type="scientific">Rhododendron molle</name>
    <name type="common">Chinese azalea</name>
    <name type="synonym">Azalea mollis</name>
    <dbReference type="NCBI Taxonomy" id="49168"/>
    <lineage>
        <taxon>Eukaryota</taxon>
        <taxon>Viridiplantae</taxon>
        <taxon>Streptophyta</taxon>
        <taxon>Embryophyta</taxon>
        <taxon>Tracheophyta</taxon>
        <taxon>Spermatophyta</taxon>
        <taxon>Magnoliopsida</taxon>
        <taxon>eudicotyledons</taxon>
        <taxon>Gunneridae</taxon>
        <taxon>Pentapetalae</taxon>
        <taxon>asterids</taxon>
        <taxon>Ericales</taxon>
        <taxon>Ericaceae</taxon>
        <taxon>Ericoideae</taxon>
        <taxon>Rhodoreae</taxon>
        <taxon>Rhododendron</taxon>
    </lineage>
</organism>
<evidence type="ECO:0000313" key="2">
    <source>
        <dbReference type="Proteomes" id="UP001062846"/>
    </source>
</evidence>
<accession>A0ACC0MQQ1</accession>
<evidence type="ECO:0000313" key="1">
    <source>
        <dbReference type="EMBL" id="KAI8542837.1"/>
    </source>
</evidence>